<evidence type="ECO:0000256" key="2">
    <source>
        <dbReference type="SAM" id="MobiDB-lite"/>
    </source>
</evidence>
<dbReference type="InterPro" id="IPR013783">
    <property type="entry name" value="Ig-like_fold"/>
</dbReference>
<dbReference type="AlphaFoldDB" id="A0AAN8KQW6"/>
<evidence type="ECO:0000313" key="5">
    <source>
        <dbReference type="Proteomes" id="UP001356427"/>
    </source>
</evidence>
<dbReference type="PANTHER" id="PTHR46708:SF2">
    <property type="entry name" value="FIBRONECTIN TYPE-III DOMAIN-CONTAINING PROTEIN"/>
    <property type="match status" value="1"/>
</dbReference>
<dbReference type="Pfam" id="PF00041">
    <property type="entry name" value="fn3"/>
    <property type="match status" value="2"/>
</dbReference>
<dbReference type="Proteomes" id="UP001356427">
    <property type="component" value="Unassembled WGS sequence"/>
</dbReference>
<dbReference type="InterPro" id="IPR003961">
    <property type="entry name" value="FN3_dom"/>
</dbReference>
<accession>A0AAN8KQW6</accession>
<comment type="caution">
    <text evidence="4">The sequence shown here is derived from an EMBL/GenBank/DDBJ whole genome shotgun (WGS) entry which is preliminary data.</text>
</comment>
<dbReference type="Gene3D" id="2.60.40.10">
    <property type="entry name" value="Immunoglobulins"/>
    <property type="match status" value="3"/>
</dbReference>
<dbReference type="PANTHER" id="PTHR46708">
    <property type="entry name" value="TENASCIN"/>
    <property type="match status" value="1"/>
</dbReference>
<dbReference type="SMART" id="SM00060">
    <property type="entry name" value="FN3"/>
    <property type="match status" value="3"/>
</dbReference>
<feature type="domain" description="Fibronectin type-III" evidence="3">
    <location>
        <begin position="152"/>
        <end position="242"/>
    </location>
</feature>
<dbReference type="InterPro" id="IPR050991">
    <property type="entry name" value="ECM_Regulatory_Proteins"/>
</dbReference>
<sequence>MFTTDPVPGPLDLQASEVTTESFRVSWGHFVPGIVLYKLTWASNDGEDTKEMVLSVVRQAVRGLQVQDETTYSLKVSWQLEDPKVDQYRVTYVSLTGDRNKDSVLVPGQQTTVLLQPLLSDTEHKVTVTPVYTDGQDGISVSSVGRTLPLSAPSNLRVSEEWFSRFRITWDTPPSPTMGFRVVYQPTTVPGSALEAFVGDDVNTMLILNLQSDTEYSVKVIASYTTGSSQPLQGTAKTLYLGVTNLNTYQVMMSSLCAQWQPHRQANLYRVVIESLLNGQKQEVSVGGSASRQCFYGLTPNSQYQISVSTQLQDMEGPAVTTITTTLLAPIQPPTPPPTSPPLPTIPPAKE</sequence>
<feature type="domain" description="Fibronectin type-III" evidence="3">
    <location>
        <begin position="60"/>
        <end position="150"/>
    </location>
</feature>
<dbReference type="FunFam" id="2.60.40.10:FF:000444">
    <property type="entry name" value="Collagen alpha-1(XIV) chain isoform X2"/>
    <property type="match status" value="1"/>
</dbReference>
<name>A0AAN8KQW6_9TELE</name>
<dbReference type="CDD" id="cd00063">
    <property type="entry name" value="FN3"/>
    <property type="match status" value="2"/>
</dbReference>
<feature type="region of interest" description="Disordered" evidence="2">
    <location>
        <begin position="328"/>
        <end position="351"/>
    </location>
</feature>
<proteinExistence type="predicted"/>
<reference evidence="4 5" key="1">
    <citation type="submission" date="2021-04" db="EMBL/GenBank/DDBJ databases">
        <authorList>
            <person name="De Guttry C."/>
            <person name="Zahm M."/>
            <person name="Klopp C."/>
            <person name="Cabau C."/>
            <person name="Louis A."/>
            <person name="Berthelot C."/>
            <person name="Parey E."/>
            <person name="Roest Crollius H."/>
            <person name="Montfort J."/>
            <person name="Robinson-Rechavi M."/>
            <person name="Bucao C."/>
            <person name="Bouchez O."/>
            <person name="Gislard M."/>
            <person name="Lluch J."/>
            <person name="Milhes M."/>
            <person name="Lampietro C."/>
            <person name="Lopez Roques C."/>
            <person name="Donnadieu C."/>
            <person name="Braasch I."/>
            <person name="Desvignes T."/>
            <person name="Postlethwait J."/>
            <person name="Bobe J."/>
            <person name="Wedekind C."/>
            <person name="Guiguen Y."/>
        </authorList>
    </citation>
    <scope>NUCLEOTIDE SEQUENCE [LARGE SCALE GENOMIC DNA]</scope>
    <source>
        <strain evidence="4">Cs_M1</strain>
        <tissue evidence="4">Blood</tissue>
    </source>
</reference>
<dbReference type="PROSITE" id="PS50853">
    <property type="entry name" value="FN3"/>
    <property type="match status" value="2"/>
</dbReference>
<dbReference type="SUPFAM" id="SSF49265">
    <property type="entry name" value="Fibronectin type III"/>
    <property type="match status" value="4"/>
</dbReference>
<evidence type="ECO:0000313" key="4">
    <source>
        <dbReference type="EMBL" id="KAK6290981.1"/>
    </source>
</evidence>
<evidence type="ECO:0000259" key="3">
    <source>
        <dbReference type="PROSITE" id="PS50853"/>
    </source>
</evidence>
<dbReference type="FunFam" id="2.60.40.10:FF:000489">
    <property type="entry name" value="collagen alpha-1(XII) chain isoform X1"/>
    <property type="match status" value="1"/>
</dbReference>
<gene>
    <name evidence="4" type="ORF">J4Q44_G00386180</name>
</gene>
<dbReference type="InterPro" id="IPR036116">
    <property type="entry name" value="FN3_sf"/>
</dbReference>
<keyword evidence="5" id="KW-1185">Reference proteome</keyword>
<feature type="non-terminal residue" evidence="4">
    <location>
        <position position="351"/>
    </location>
</feature>
<dbReference type="EMBL" id="JAGTTL010000123">
    <property type="protein sequence ID" value="KAK6290981.1"/>
    <property type="molecule type" value="Genomic_DNA"/>
</dbReference>
<organism evidence="4 5">
    <name type="scientific">Coregonus suidteri</name>
    <dbReference type="NCBI Taxonomy" id="861788"/>
    <lineage>
        <taxon>Eukaryota</taxon>
        <taxon>Metazoa</taxon>
        <taxon>Chordata</taxon>
        <taxon>Craniata</taxon>
        <taxon>Vertebrata</taxon>
        <taxon>Euteleostomi</taxon>
        <taxon>Actinopterygii</taxon>
        <taxon>Neopterygii</taxon>
        <taxon>Teleostei</taxon>
        <taxon>Protacanthopterygii</taxon>
        <taxon>Salmoniformes</taxon>
        <taxon>Salmonidae</taxon>
        <taxon>Coregoninae</taxon>
        <taxon>Coregonus</taxon>
    </lineage>
</organism>
<protein>
    <recommendedName>
        <fullName evidence="3">Fibronectin type-III domain-containing protein</fullName>
    </recommendedName>
</protein>
<evidence type="ECO:0000256" key="1">
    <source>
        <dbReference type="ARBA" id="ARBA00022737"/>
    </source>
</evidence>
<dbReference type="FunFam" id="2.60.40.10:FF:000514">
    <property type="entry name" value="Collagen alpha-1(XIV) chain isoform X2"/>
    <property type="match status" value="1"/>
</dbReference>
<feature type="compositionally biased region" description="Pro residues" evidence="2">
    <location>
        <begin position="331"/>
        <end position="351"/>
    </location>
</feature>
<keyword evidence="1" id="KW-0677">Repeat</keyword>